<feature type="compositionally biased region" description="Basic residues" evidence="1">
    <location>
        <begin position="15"/>
        <end position="24"/>
    </location>
</feature>
<sequence length="208" mass="24468">MVAKQVQNNEEIHNNRRKRRRHKDRQKDEKAEEASSTGQDDDCSDRGERGESLFRWGLQQRGLDNEAVQGVIDGWHSEWKRHRLRLGKFQECCRELNKVKLDILAVLELETKEKIDKDKLLWFIFQKSRDAAYDDCSRATHLIMKQTGIKDNPPVTSIRKSSMTKAIDQGANKQQINRFSRYKQRPIIVQTNYDMNLNDTIRQTLAKL</sequence>
<evidence type="ECO:0000256" key="1">
    <source>
        <dbReference type="SAM" id="MobiDB-lite"/>
    </source>
</evidence>
<evidence type="ECO:0000313" key="3">
    <source>
        <dbReference type="Proteomes" id="UP000324800"/>
    </source>
</evidence>
<reference evidence="2 3" key="1">
    <citation type="submission" date="2019-03" db="EMBL/GenBank/DDBJ databases">
        <title>Single cell metagenomics reveals metabolic interactions within the superorganism composed of flagellate Streblomastix strix and complex community of Bacteroidetes bacteria on its surface.</title>
        <authorList>
            <person name="Treitli S.C."/>
            <person name="Kolisko M."/>
            <person name="Husnik F."/>
            <person name="Keeling P."/>
            <person name="Hampl V."/>
        </authorList>
    </citation>
    <scope>NUCLEOTIDE SEQUENCE [LARGE SCALE GENOMIC DNA]</scope>
    <source>
        <strain evidence="2">ST1C</strain>
    </source>
</reference>
<dbReference type="Proteomes" id="UP000324800">
    <property type="component" value="Unassembled WGS sequence"/>
</dbReference>
<dbReference type="AlphaFoldDB" id="A0A5J4VL34"/>
<organism evidence="2 3">
    <name type="scientific">Streblomastix strix</name>
    <dbReference type="NCBI Taxonomy" id="222440"/>
    <lineage>
        <taxon>Eukaryota</taxon>
        <taxon>Metamonada</taxon>
        <taxon>Preaxostyla</taxon>
        <taxon>Oxymonadida</taxon>
        <taxon>Streblomastigidae</taxon>
        <taxon>Streblomastix</taxon>
    </lineage>
</organism>
<gene>
    <name evidence="2" type="ORF">EZS28_021427</name>
</gene>
<proteinExistence type="predicted"/>
<evidence type="ECO:0000313" key="2">
    <source>
        <dbReference type="EMBL" id="KAA6383049.1"/>
    </source>
</evidence>
<comment type="caution">
    <text evidence="2">The sequence shown here is derived from an EMBL/GenBank/DDBJ whole genome shotgun (WGS) entry which is preliminary data.</text>
</comment>
<accession>A0A5J4VL34</accession>
<dbReference type="EMBL" id="SNRW01006454">
    <property type="protein sequence ID" value="KAA6383049.1"/>
    <property type="molecule type" value="Genomic_DNA"/>
</dbReference>
<feature type="region of interest" description="Disordered" evidence="1">
    <location>
        <begin position="1"/>
        <end position="47"/>
    </location>
</feature>
<protein>
    <submittedName>
        <fullName evidence="2">Uncharacterized protein</fullName>
    </submittedName>
</protein>
<name>A0A5J4VL34_9EUKA</name>